<proteinExistence type="predicted"/>
<dbReference type="Proteomes" id="UP000866740">
    <property type="component" value="Unassembled WGS sequence"/>
</dbReference>
<organism evidence="3">
    <name type="scientific">Salmonella enterica</name>
    <name type="common">Salmonella choleraesuis</name>
    <dbReference type="NCBI Taxonomy" id="28901"/>
    <lineage>
        <taxon>Bacteria</taxon>
        <taxon>Pseudomonadati</taxon>
        <taxon>Pseudomonadota</taxon>
        <taxon>Gammaproteobacteria</taxon>
        <taxon>Enterobacterales</taxon>
        <taxon>Enterobacteriaceae</taxon>
        <taxon>Salmonella</taxon>
    </lineage>
</organism>
<gene>
    <name evidence="2" type="ORF">A7E06_01690</name>
    <name evidence="3" type="ORF">A7S51_03940</name>
</gene>
<dbReference type="RefSeq" id="WP_070801381.1">
    <property type="nucleotide sequence ID" value="NZ_MLTE01000002.1"/>
</dbReference>
<dbReference type="EMBL" id="MLTE01000002">
    <property type="protein sequence ID" value="OHJ55595.1"/>
    <property type="molecule type" value="Genomic_DNA"/>
</dbReference>
<evidence type="ECO:0000313" key="2">
    <source>
        <dbReference type="EMBL" id="MIV42333.1"/>
    </source>
</evidence>
<dbReference type="InterPro" id="IPR027417">
    <property type="entry name" value="P-loop_NTPase"/>
</dbReference>
<dbReference type="CDD" id="cd11383">
    <property type="entry name" value="YfjP"/>
    <property type="match status" value="1"/>
</dbReference>
<dbReference type="Pfam" id="PF01926">
    <property type="entry name" value="MMR_HSR1"/>
    <property type="match status" value="1"/>
</dbReference>
<dbReference type="Gene3D" id="3.40.50.300">
    <property type="entry name" value="P-loop containing nucleotide triphosphate hydrolases"/>
    <property type="match status" value="1"/>
</dbReference>
<dbReference type="InterPro" id="IPR005225">
    <property type="entry name" value="Small_GTP-bd"/>
</dbReference>
<dbReference type="InterPro" id="IPR006073">
    <property type="entry name" value="GTP-bd"/>
</dbReference>
<dbReference type="GO" id="GO:0002098">
    <property type="term" value="P:tRNA wobble uridine modification"/>
    <property type="evidence" value="ECO:0007669"/>
    <property type="project" value="TreeGrafter"/>
</dbReference>
<protein>
    <submittedName>
        <fullName evidence="2">GTPase family protein</fullName>
    </submittedName>
</protein>
<evidence type="ECO:0000313" key="3">
    <source>
        <dbReference type="EMBL" id="OHJ55595.1"/>
    </source>
</evidence>
<dbReference type="SUPFAM" id="SSF52540">
    <property type="entry name" value="P-loop containing nucleoside triphosphate hydrolases"/>
    <property type="match status" value="1"/>
</dbReference>
<dbReference type="Proteomes" id="UP000839530">
    <property type="component" value="Unassembled WGS sequence"/>
</dbReference>
<dbReference type="GO" id="GO:0005829">
    <property type="term" value="C:cytosol"/>
    <property type="evidence" value="ECO:0007669"/>
    <property type="project" value="TreeGrafter"/>
</dbReference>
<feature type="domain" description="G" evidence="1">
    <location>
        <begin position="39"/>
        <end position="152"/>
    </location>
</feature>
<comment type="caution">
    <text evidence="3">The sequence shown here is derived from an EMBL/GenBank/DDBJ whole genome shotgun (WGS) entry which is preliminary data.</text>
</comment>
<accession>A0A3F3J9G0</accession>
<dbReference type="EMBL" id="RSUV01000001">
    <property type="protein sequence ID" value="MIV42333.1"/>
    <property type="molecule type" value="Genomic_DNA"/>
</dbReference>
<dbReference type="PANTHER" id="PTHR42714:SF2">
    <property type="entry name" value="TRNA MODIFICATION GTPASE GTPBP3, MITOCHONDRIAL"/>
    <property type="match status" value="1"/>
</dbReference>
<dbReference type="GO" id="GO:0005525">
    <property type="term" value="F:GTP binding"/>
    <property type="evidence" value="ECO:0007669"/>
    <property type="project" value="InterPro"/>
</dbReference>
<dbReference type="AlphaFoldDB" id="A0A3F3J9G0"/>
<reference evidence="2" key="2">
    <citation type="submission" date="2018-07" db="EMBL/GenBank/DDBJ databases">
        <authorList>
            <consortium name="GenomeTrakr network: Whole genome sequencing for foodborne pathogen traceback"/>
        </authorList>
    </citation>
    <scope>NUCLEOTIDE SEQUENCE [LARGE SCALE GENOMIC DNA]</scope>
    <source>
        <strain evidence="2">CFSAN048114</strain>
    </source>
</reference>
<name>A0A3F3J9G0_SALER</name>
<sequence>MHKSDGLQAIEKPLSSLPLAIGGPIIKHIHKLAHHEPVIGIMGKTGAGKSSLCNELFRGEMSPVSDVNACTRDILRFRLRSGDRSLIIVDLPGVGESGIRDHEYTALYHRILPEMDLVLWVIKADDRALSVDEQFWHRVMKNHRQQVLFVINQADKMAPSHEWDTATGTPSVQQLANLRTKQAAVAAMFKPHHPVCVVSAMSGWGIEEMVETMMCSLPDRATSPLAIQLHGRLCTEPVKKQARDSFSHAVGKVFDGVESSPLLPVPVRAVIRIVRETVVSVARAVWDWIFF</sequence>
<dbReference type="NCBIfam" id="TIGR00231">
    <property type="entry name" value="small_GTP"/>
    <property type="match status" value="1"/>
</dbReference>
<dbReference type="GO" id="GO:0030488">
    <property type="term" value="P:tRNA methylation"/>
    <property type="evidence" value="ECO:0007669"/>
    <property type="project" value="TreeGrafter"/>
</dbReference>
<evidence type="ECO:0000259" key="1">
    <source>
        <dbReference type="Pfam" id="PF01926"/>
    </source>
</evidence>
<dbReference type="PANTHER" id="PTHR42714">
    <property type="entry name" value="TRNA MODIFICATION GTPASE GTPBP3"/>
    <property type="match status" value="1"/>
</dbReference>
<reference evidence="3" key="1">
    <citation type="submission" date="2016-09" db="EMBL/GenBank/DDBJ databases">
        <title>Whole genome sequencing of Salmonella enterica.</title>
        <authorList>
            <person name="Bell R."/>
        </authorList>
    </citation>
    <scope>NUCLEOTIDE SEQUENCE [LARGE SCALE GENOMIC DNA]</scope>
    <source>
        <strain evidence="3">CFSAN044929</strain>
    </source>
</reference>